<sequence>MKTIKVIALLYAFLNFTYSQAQTIETRENLCGSYIQGVTASPEHSDENTNEPLPANKHTRFLGFDILEINDVPYLQVSAASMNSEILFIDVLISEDYAICGSGEFSIYNQPSERTTLQVVIPVKDIIGLDNSDPTLQIEVFSLNANNEFTSNMYNYDRQAFKSLITHSLTDTPHTPYALEVIHPSDQVGNYHHDPQKNNKVIYCALERYYDCDYSLLDFLDINNQYSGRFAFPIKGQFTVDAHIVNLLFREDLDTHNTIIPTDFGVWYPYNSFYELGASHQSAKAFLAPYFALTHFSHPQTGKYQTTISWDIPLQHGEFQGNNHFQRSHEIYWMMNFAFTTNDMGPKKRALTQGISQHQYTQANKTSFLSFTGIKYNKASQLALLPLIVN</sequence>
<feature type="signal peptide" evidence="1">
    <location>
        <begin position="1"/>
        <end position="21"/>
    </location>
</feature>
<keyword evidence="1" id="KW-0732">Signal</keyword>
<dbReference type="AlphaFoldDB" id="A0AAD4AF35"/>
<dbReference type="EMBL" id="AHBZ03000027">
    <property type="protein sequence ID" value="KAF7764759.1"/>
    <property type="molecule type" value="Genomic_DNA"/>
</dbReference>
<gene>
    <name evidence="2" type="ORF">PCIT_b0821</name>
</gene>
<proteinExistence type="predicted"/>
<comment type="caution">
    <text evidence="2">The sequence shown here is derived from an EMBL/GenBank/DDBJ whole genome shotgun (WGS) entry which is preliminary data.</text>
</comment>
<reference evidence="2" key="1">
    <citation type="journal article" date="2012" name="J. Bacteriol.">
        <title>Genome sequences of type strains of seven species of the marine bacterium Pseudoalteromonas.</title>
        <authorList>
            <person name="Xie B.B."/>
            <person name="Shu Y.L."/>
            <person name="Qin Q.L."/>
            <person name="Rong J.C."/>
            <person name="Zhang X.Y."/>
            <person name="Chen X.L."/>
            <person name="Shi M."/>
            <person name="He H.L."/>
            <person name="Zhou B.C."/>
            <person name="Zhang Y.Z."/>
        </authorList>
    </citation>
    <scope>NUCLEOTIDE SEQUENCE</scope>
    <source>
        <strain evidence="2">DSM 8771</strain>
    </source>
</reference>
<accession>A0AAD4AF35</accession>
<feature type="chain" id="PRO_5041904903" evidence="1">
    <location>
        <begin position="22"/>
        <end position="390"/>
    </location>
</feature>
<evidence type="ECO:0000256" key="1">
    <source>
        <dbReference type="SAM" id="SignalP"/>
    </source>
</evidence>
<name>A0AAD4AF35_9GAMM</name>
<evidence type="ECO:0000313" key="3">
    <source>
        <dbReference type="Proteomes" id="UP000016487"/>
    </source>
</evidence>
<dbReference type="RefSeq" id="WP_010364413.1">
    <property type="nucleotide sequence ID" value="NZ_AHBZ03000027.1"/>
</dbReference>
<dbReference type="Proteomes" id="UP000016487">
    <property type="component" value="Unassembled WGS sequence"/>
</dbReference>
<evidence type="ECO:0000313" key="2">
    <source>
        <dbReference type="EMBL" id="KAF7764759.1"/>
    </source>
</evidence>
<organism evidence="2 3">
    <name type="scientific">Pseudoalteromonas citrea</name>
    <dbReference type="NCBI Taxonomy" id="43655"/>
    <lineage>
        <taxon>Bacteria</taxon>
        <taxon>Pseudomonadati</taxon>
        <taxon>Pseudomonadota</taxon>
        <taxon>Gammaproteobacteria</taxon>
        <taxon>Alteromonadales</taxon>
        <taxon>Pseudoalteromonadaceae</taxon>
        <taxon>Pseudoalteromonas</taxon>
    </lineage>
</organism>
<protein>
    <submittedName>
        <fullName evidence="2">Uncharacterized protein</fullName>
    </submittedName>
</protein>
<reference evidence="2" key="2">
    <citation type="submission" date="2015-03" db="EMBL/GenBank/DDBJ databases">
        <title>Genome sequence of Pseudoalteromonas citrea.</title>
        <authorList>
            <person name="Xie B.-B."/>
            <person name="Rong J.-C."/>
            <person name="Qin Q.-L."/>
            <person name="Zhang Y.-Z."/>
        </authorList>
    </citation>
    <scope>NUCLEOTIDE SEQUENCE</scope>
    <source>
        <strain evidence="2">DSM 8771</strain>
    </source>
</reference>